<protein>
    <recommendedName>
        <fullName evidence="1">Putative restriction endonuclease domain-containing protein</fullName>
    </recommendedName>
</protein>
<feature type="domain" description="Putative restriction endonuclease" evidence="1">
    <location>
        <begin position="10"/>
        <end position="186"/>
    </location>
</feature>
<dbReference type="KEGG" id="cyp:PCC8801_0002"/>
<evidence type="ECO:0000259" key="1">
    <source>
        <dbReference type="Pfam" id="PF05685"/>
    </source>
</evidence>
<dbReference type="InterPro" id="IPR011335">
    <property type="entry name" value="Restrct_endonuc-II-like"/>
</dbReference>
<evidence type="ECO:0000313" key="2">
    <source>
        <dbReference type="EMBL" id="ACK64109.1"/>
    </source>
</evidence>
<dbReference type="Gene3D" id="3.90.1570.10">
    <property type="entry name" value="tt1808, chain A"/>
    <property type="match status" value="1"/>
</dbReference>
<organism evidence="2 3">
    <name type="scientific">Rippkaea orientalis (strain PCC 8801 / RF-1)</name>
    <name type="common">Cyanothece sp. (strain PCC 8801)</name>
    <dbReference type="NCBI Taxonomy" id="41431"/>
    <lineage>
        <taxon>Bacteria</taxon>
        <taxon>Bacillati</taxon>
        <taxon>Cyanobacteriota</taxon>
        <taxon>Cyanophyceae</taxon>
        <taxon>Oscillatoriophycideae</taxon>
        <taxon>Chroococcales</taxon>
        <taxon>Aphanothecaceae</taxon>
        <taxon>Rippkaea</taxon>
        <taxon>Rippkaea orientalis</taxon>
    </lineage>
</organism>
<keyword evidence="3" id="KW-1185">Reference proteome</keyword>
<dbReference type="InterPro" id="IPR008538">
    <property type="entry name" value="Uma2"/>
</dbReference>
<dbReference type="Pfam" id="PF05685">
    <property type="entry name" value="Uma2"/>
    <property type="match status" value="1"/>
</dbReference>
<dbReference type="eggNOG" id="COG4636">
    <property type="taxonomic scope" value="Bacteria"/>
</dbReference>
<sequence>MVIAPQLMSLEDYFNYDDDTETRYELEDGELLIMPPESDLSLRIASFLFAYFIQLGIPSYRLRIGTEIVVTGTKATVRLPDLMVLTEDLAIALQSATRSTVTIDMPPPQLVLEVVSPGKQNKDRDYRYKRSQYQARGIKEYWIVDPLEQQITLFHLVEGLYEEKSFQGQDAIASPILSELSSESQLTVAQVLKAQ</sequence>
<dbReference type="EMBL" id="CP001287">
    <property type="protein sequence ID" value="ACK64109.1"/>
    <property type="molecule type" value="Genomic_DNA"/>
</dbReference>
<dbReference type="PANTHER" id="PTHR34107:SF2">
    <property type="entry name" value="SLL0888 PROTEIN"/>
    <property type="match status" value="1"/>
</dbReference>
<dbReference type="AlphaFoldDB" id="B7JYF0"/>
<dbReference type="SUPFAM" id="SSF52980">
    <property type="entry name" value="Restriction endonuclease-like"/>
    <property type="match status" value="1"/>
</dbReference>
<gene>
    <name evidence="2" type="ordered locus">PCC8801_0002</name>
</gene>
<dbReference type="OrthoDB" id="428427at2"/>
<dbReference type="HOGENOM" id="CLU_076312_5_1_3"/>
<evidence type="ECO:0000313" key="3">
    <source>
        <dbReference type="Proteomes" id="UP000008204"/>
    </source>
</evidence>
<dbReference type="STRING" id="41431.PCC8801_0002"/>
<dbReference type="RefSeq" id="WP_012593386.1">
    <property type="nucleotide sequence ID" value="NC_011726.1"/>
</dbReference>
<dbReference type="InterPro" id="IPR012296">
    <property type="entry name" value="Nuclease_put_TT1808"/>
</dbReference>
<accession>B7JYF0</accession>
<proteinExistence type="predicted"/>
<dbReference type="PANTHER" id="PTHR34107">
    <property type="entry name" value="SLL0198 PROTEIN-RELATED"/>
    <property type="match status" value="1"/>
</dbReference>
<reference evidence="3" key="1">
    <citation type="journal article" date="2011" name="MBio">
        <title>Novel metabolic attributes of the genus Cyanothece, comprising a group of unicellular nitrogen-fixing Cyanobacteria.</title>
        <authorList>
            <person name="Bandyopadhyay A."/>
            <person name="Elvitigala T."/>
            <person name="Welsh E."/>
            <person name="Stockel J."/>
            <person name="Liberton M."/>
            <person name="Min H."/>
            <person name="Sherman L.A."/>
            <person name="Pakrasi H.B."/>
        </authorList>
    </citation>
    <scope>NUCLEOTIDE SEQUENCE [LARGE SCALE GENOMIC DNA]</scope>
    <source>
        <strain evidence="3">PCC 8801</strain>
    </source>
</reference>
<dbReference type="Proteomes" id="UP000008204">
    <property type="component" value="Chromosome"/>
</dbReference>
<name>B7JYF0_RIPO1</name>
<dbReference type="CDD" id="cd06260">
    <property type="entry name" value="DUF820-like"/>
    <property type="match status" value="1"/>
</dbReference>